<feature type="domain" description="GFO/IDH/MocA-like oxidoreductase" evidence="4">
    <location>
        <begin position="178"/>
        <end position="285"/>
    </location>
</feature>
<evidence type="ECO:0000256" key="1">
    <source>
        <dbReference type="ARBA" id="ARBA00010928"/>
    </source>
</evidence>
<comment type="similarity">
    <text evidence="1">Belongs to the Gfo/Idh/MocA family.</text>
</comment>
<dbReference type="RefSeq" id="WP_238807608.1">
    <property type="nucleotide sequence ID" value="NZ_CAKLPY010000002.1"/>
</dbReference>
<dbReference type="SUPFAM" id="SSF55347">
    <property type="entry name" value="Glyceraldehyde-3-phosphate dehydrogenase-like, C-terminal domain"/>
    <property type="match status" value="1"/>
</dbReference>
<sequence length="374" mass="41221">MSENQSRRSFLQNLGVGLGTTTAAFAVPSLVAVPEPPFKKDEKKLGVALVGLGSYAKNQLAVALENAKNCYLAAIVTGTPAKAEEWSKKYNLPKESVYNYQNFDEIAKNKAVDIIYVVLPNSLHPEFVIRAAKAGKHVMCEKPMANSVAECEAMIKACKDAGVQLGVGYRLHFEPFTQEVMRIGQKKEKGAVRFVQTNFGFTIGDPTQWRLKKAMAGGGPLMDVGIYCVQASRYVTGEEPLWVTAQFGPITDKERFKDVEESVSWQMQFPGGAMVNGFSSYKSNIEQLYVSTNDGWLQLSPAYSYGPLKGKTNDGDMKMPIVHHQTVMMEAICKEFLETGKFPSHIGGEEGKRDMKILMAIYEAAETGKKISLV</sequence>
<dbReference type="PANTHER" id="PTHR22604:SF105">
    <property type="entry name" value="TRANS-1,2-DIHYDROBENZENE-1,2-DIOL DEHYDROGENASE"/>
    <property type="match status" value="1"/>
</dbReference>
<dbReference type="Pfam" id="PF01408">
    <property type="entry name" value="GFO_IDH_MocA"/>
    <property type="match status" value="1"/>
</dbReference>
<feature type="domain" description="Gfo/Idh/MocA-like oxidoreductase N-terminal" evidence="3">
    <location>
        <begin position="46"/>
        <end position="169"/>
    </location>
</feature>
<dbReference type="SUPFAM" id="SSF51735">
    <property type="entry name" value="NAD(P)-binding Rossmann-fold domains"/>
    <property type="match status" value="1"/>
</dbReference>
<proteinExistence type="inferred from homology"/>
<evidence type="ECO:0000259" key="4">
    <source>
        <dbReference type="Pfam" id="PF22725"/>
    </source>
</evidence>
<organism evidence="5 6">
    <name type="scientific">Emticicia aquatica</name>
    <dbReference type="NCBI Taxonomy" id="1681835"/>
    <lineage>
        <taxon>Bacteria</taxon>
        <taxon>Pseudomonadati</taxon>
        <taxon>Bacteroidota</taxon>
        <taxon>Cytophagia</taxon>
        <taxon>Cytophagales</taxon>
        <taxon>Leadbetterellaceae</taxon>
        <taxon>Emticicia</taxon>
    </lineage>
</organism>
<dbReference type="InterPro" id="IPR006311">
    <property type="entry name" value="TAT_signal"/>
</dbReference>
<evidence type="ECO:0000313" key="5">
    <source>
        <dbReference type="EMBL" id="CAH0997058.1"/>
    </source>
</evidence>
<name>A0ABM9AST1_9BACT</name>
<dbReference type="Gene3D" id="3.30.360.10">
    <property type="entry name" value="Dihydrodipicolinate Reductase, domain 2"/>
    <property type="match status" value="1"/>
</dbReference>
<dbReference type="EMBL" id="CAKLPY010000002">
    <property type="protein sequence ID" value="CAH0997058.1"/>
    <property type="molecule type" value="Genomic_DNA"/>
</dbReference>
<comment type="caution">
    <text evidence="5">The sequence shown here is derived from an EMBL/GenBank/DDBJ whole genome shotgun (WGS) entry which is preliminary data.</text>
</comment>
<dbReference type="PROSITE" id="PS51318">
    <property type="entry name" value="TAT"/>
    <property type="match status" value="1"/>
</dbReference>
<gene>
    <name evidence="5" type="primary">gfo_3</name>
    <name evidence="5" type="ORF">EMA8858_03195</name>
</gene>
<evidence type="ECO:0000313" key="6">
    <source>
        <dbReference type="Proteomes" id="UP000837932"/>
    </source>
</evidence>
<reference evidence="5" key="1">
    <citation type="submission" date="2021-12" db="EMBL/GenBank/DDBJ databases">
        <authorList>
            <person name="Rodrigo-Torres L."/>
            <person name="Arahal R. D."/>
            <person name="Lucena T."/>
        </authorList>
    </citation>
    <scope>NUCLEOTIDE SEQUENCE</scope>
    <source>
        <strain evidence="5">CECT 8858</strain>
    </source>
</reference>
<dbReference type="PANTHER" id="PTHR22604">
    <property type="entry name" value="OXIDOREDUCTASES"/>
    <property type="match status" value="1"/>
</dbReference>
<keyword evidence="2 5" id="KW-0560">Oxidoreductase</keyword>
<protein>
    <submittedName>
        <fullName evidence="5">Glucose--fructose oxidoreductase</fullName>
        <ecNumber evidence="5">1.1.99.28</ecNumber>
    </submittedName>
</protein>
<dbReference type="Gene3D" id="3.40.50.720">
    <property type="entry name" value="NAD(P)-binding Rossmann-like Domain"/>
    <property type="match status" value="1"/>
</dbReference>
<dbReference type="InterPro" id="IPR036291">
    <property type="entry name" value="NAD(P)-bd_dom_sf"/>
</dbReference>
<dbReference type="Pfam" id="PF22725">
    <property type="entry name" value="GFO_IDH_MocA_C3"/>
    <property type="match status" value="1"/>
</dbReference>
<evidence type="ECO:0000259" key="3">
    <source>
        <dbReference type="Pfam" id="PF01408"/>
    </source>
</evidence>
<evidence type="ECO:0000256" key="2">
    <source>
        <dbReference type="ARBA" id="ARBA00023002"/>
    </source>
</evidence>
<dbReference type="EC" id="1.1.99.28" evidence="5"/>
<keyword evidence="6" id="KW-1185">Reference proteome</keyword>
<dbReference type="GO" id="GO:0047061">
    <property type="term" value="F:glucose-fructose oxidoreductase activity"/>
    <property type="evidence" value="ECO:0007669"/>
    <property type="project" value="UniProtKB-EC"/>
</dbReference>
<dbReference type="InterPro" id="IPR050984">
    <property type="entry name" value="Gfo/Idh/MocA_domain"/>
</dbReference>
<dbReference type="InterPro" id="IPR055170">
    <property type="entry name" value="GFO_IDH_MocA-like_dom"/>
</dbReference>
<dbReference type="InterPro" id="IPR008354">
    <property type="entry name" value="Glc-Fru_OxRdtase_bac"/>
</dbReference>
<dbReference type="PRINTS" id="PR01775">
    <property type="entry name" value="GLFROXRDTASE"/>
</dbReference>
<dbReference type="InterPro" id="IPR000683">
    <property type="entry name" value="Gfo/Idh/MocA-like_OxRdtase_N"/>
</dbReference>
<dbReference type="Proteomes" id="UP000837932">
    <property type="component" value="Unassembled WGS sequence"/>
</dbReference>
<accession>A0ABM9AST1</accession>